<reference evidence="1" key="2">
    <citation type="journal article" date="2023" name="IMA Fungus">
        <title>Comparative genomic study of the Penicillium genus elucidates a diverse pangenome and 15 lateral gene transfer events.</title>
        <authorList>
            <person name="Petersen C."/>
            <person name="Sorensen T."/>
            <person name="Nielsen M.R."/>
            <person name="Sondergaard T.E."/>
            <person name="Sorensen J.L."/>
            <person name="Fitzpatrick D.A."/>
            <person name="Frisvad J.C."/>
            <person name="Nielsen K.L."/>
        </authorList>
    </citation>
    <scope>NUCLEOTIDE SEQUENCE</scope>
    <source>
        <strain evidence="1">IBT 20477</strain>
    </source>
</reference>
<organism evidence="1 2">
    <name type="scientific">Penicillium cf. viridicatum</name>
    <dbReference type="NCBI Taxonomy" id="2972119"/>
    <lineage>
        <taxon>Eukaryota</taxon>
        <taxon>Fungi</taxon>
        <taxon>Dikarya</taxon>
        <taxon>Ascomycota</taxon>
        <taxon>Pezizomycotina</taxon>
        <taxon>Eurotiomycetes</taxon>
        <taxon>Eurotiomycetidae</taxon>
        <taxon>Eurotiales</taxon>
        <taxon>Aspergillaceae</taxon>
        <taxon>Penicillium</taxon>
    </lineage>
</organism>
<evidence type="ECO:0000313" key="1">
    <source>
        <dbReference type="EMBL" id="KAJ5201099.1"/>
    </source>
</evidence>
<accession>A0A9W9MGZ8</accession>
<name>A0A9W9MGZ8_9EURO</name>
<dbReference type="Proteomes" id="UP001150942">
    <property type="component" value="Unassembled WGS sequence"/>
</dbReference>
<dbReference type="EMBL" id="JAPQKQ010000004">
    <property type="protein sequence ID" value="KAJ5201099.1"/>
    <property type="molecule type" value="Genomic_DNA"/>
</dbReference>
<evidence type="ECO:0000313" key="2">
    <source>
        <dbReference type="Proteomes" id="UP001150942"/>
    </source>
</evidence>
<sequence>MLSGLVKGADRITRFYHPPRRQAAIGNQKSTIPGLLLVDYDEMIRAETNPVVLAVTAIHT</sequence>
<proteinExistence type="predicted"/>
<keyword evidence="2" id="KW-1185">Reference proteome</keyword>
<reference evidence="1" key="1">
    <citation type="submission" date="2022-11" db="EMBL/GenBank/DDBJ databases">
        <authorList>
            <person name="Petersen C."/>
        </authorList>
    </citation>
    <scope>NUCLEOTIDE SEQUENCE</scope>
    <source>
        <strain evidence="1">IBT 20477</strain>
    </source>
</reference>
<dbReference type="AlphaFoldDB" id="A0A9W9MGZ8"/>
<comment type="caution">
    <text evidence="1">The sequence shown here is derived from an EMBL/GenBank/DDBJ whole genome shotgun (WGS) entry which is preliminary data.</text>
</comment>
<gene>
    <name evidence="1" type="ORF">N7449_005902</name>
</gene>
<protein>
    <submittedName>
        <fullName evidence="1">Uncharacterized protein</fullName>
    </submittedName>
</protein>